<feature type="region of interest" description="Disordered" evidence="1">
    <location>
        <begin position="96"/>
        <end position="115"/>
    </location>
</feature>
<gene>
    <name evidence="3" type="ORF">DFP89_11169</name>
</gene>
<keyword evidence="2" id="KW-1133">Transmembrane helix</keyword>
<feature type="transmembrane region" description="Helical" evidence="2">
    <location>
        <begin position="6"/>
        <end position="25"/>
    </location>
</feature>
<organism evidence="3 4">
    <name type="scientific">Paracoccus lutimaris</name>
    <dbReference type="NCBI Taxonomy" id="1490030"/>
    <lineage>
        <taxon>Bacteria</taxon>
        <taxon>Pseudomonadati</taxon>
        <taxon>Pseudomonadota</taxon>
        <taxon>Alphaproteobacteria</taxon>
        <taxon>Rhodobacterales</taxon>
        <taxon>Paracoccaceae</taxon>
        <taxon>Paracoccus</taxon>
    </lineage>
</organism>
<evidence type="ECO:0000313" key="3">
    <source>
        <dbReference type="EMBL" id="RCW82865.1"/>
    </source>
</evidence>
<dbReference type="Proteomes" id="UP000253345">
    <property type="component" value="Unassembled WGS sequence"/>
</dbReference>
<keyword evidence="4" id="KW-1185">Reference proteome</keyword>
<evidence type="ECO:0000313" key="4">
    <source>
        <dbReference type="Proteomes" id="UP000253345"/>
    </source>
</evidence>
<keyword evidence="2" id="KW-0472">Membrane</keyword>
<evidence type="ECO:0000256" key="2">
    <source>
        <dbReference type="SAM" id="Phobius"/>
    </source>
</evidence>
<dbReference type="EMBL" id="QPJL01000011">
    <property type="protein sequence ID" value="RCW82865.1"/>
    <property type="molecule type" value="Genomic_DNA"/>
</dbReference>
<comment type="caution">
    <text evidence="3">The sequence shown here is derived from an EMBL/GenBank/DDBJ whole genome shotgun (WGS) entry which is preliminary data.</text>
</comment>
<name>A0A368YRL5_9RHOB</name>
<dbReference type="RefSeq" id="WP_114349545.1">
    <property type="nucleotide sequence ID" value="NZ_QPJL01000011.1"/>
</dbReference>
<keyword evidence="2" id="KW-0812">Transmembrane</keyword>
<evidence type="ECO:0000256" key="1">
    <source>
        <dbReference type="SAM" id="MobiDB-lite"/>
    </source>
</evidence>
<dbReference type="AlphaFoldDB" id="A0A368YRL5"/>
<proteinExistence type="predicted"/>
<accession>A0A368YRL5</accession>
<protein>
    <submittedName>
        <fullName evidence="3">Uncharacterized protein</fullName>
    </submittedName>
</protein>
<dbReference type="OrthoDB" id="7630018at2"/>
<reference evidence="3 4" key="1">
    <citation type="submission" date="2018-07" db="EMBL/GenBank/DDBJ databases">
        <title>Genomic Encyclopedia of Type Strains, Phase III (KMG-III): the genomes of soil and plant-associated and newly described type strains.</title>
        <authorList>
            <person name="Whitman W."/>
        </authorList>
    </citation>
    <scope>NUCLEOTIDE SEQUENCE [LARGE SCALE GENOMIC DNA]</scope>
    <source>
        <strain evidence="3 4">CECT 8525</strain>
    </source>
</reference>
<sequence>MTVSAILQVVLITFMVGLAGFCFTLTRRLRKLNDLETGLGGAIAVMASEISRLEKSIILAKSEAMAATRALSEEIERAKEERAFWMLQKKFSESMPARPVKLQRRRRREGVDLDA</sequence>